<name>A0A5C7I8Q1_9ROSI</name>
<dbReference type="AlphaFoldDB" id="A0A5C7I8Q1"/>
<keyword evidence="2" id="KW-1133">Transmembrane helix</keyword>
<dbReference type="Proteomes" id="UP000323000">
    <property type="component" value="Chromosome 3"/>
</dbReference>
<dbReference type="GO" id="GO:0006357">
    <property type="term" value="P:regulation of transcription by RNA polymerase II"/>
    <property type="evidence" value="ECO:0007669"/>
    <property type="project" value="TreeGrafter"/>
</dbReference>
<reference evidence="4" key="1">
    <citation type="journal article" date="2019" name="Gigascience">
        <title>De novo genome assembly of the endangered Acer yangbiense, a plant species with extremely small populations endemic to Yunnan Province, China.</title>
        <authorList>
            <person name="Yang J."/>
            <person name="Wariss H.M."/>
            <person name="Tao L."/>
            <person name="Zhang R."/>
            <person name="Yun Q."/>
            <person name="Hollingsworth P."/>
            <person name="Dao Z."/>
            <person name="Luo G."/>
            <person name="Guo H."/>
            <person name="Ma Y."/>
            <person name="Sun W."/>
        </authorList>
    </citation>
    <scope>NUCLEOTIDE SEQUENCE [LARGE SCALE GENOMIC DNA]</scope>
    <source>
        <strain evidence="4">cv. Malutang</strain>
    </source>
</reference>
<proteinExistence type="predicted"/>
<evidence type="ECO:0000313" key="4">
    <source>
        <dbReference type="Proteomes" id="UP000323000"/>
    </source>
</evidence>
<gene>
    <name evidence="3" type="ORF">EZV62_006753</name>
</gene>
<comment type="caution">
    <text evidence="3">The sequence shown here is derived from an EMBL/GenBank/DDBJ whole genome shotgun (WGS) entry which is preliminary data.</text>
</comment>
<accession>A0A5C7I8Q1</accession>
<dbReference type="OrthoDB" id="1706367at2759"/>
<feature type="region of interest" description="Disordered" evidence="1">
    <location>
        <begin position="1"/>
        <end position="23"/>
    </location>
</feature>
<dbReference type="GO" id="GO:0005654">
    <property type="term" value="C:nucleoplasm"/>
    <property type="evidence" value="ECO:0007669"/>
    <property type="project" value="TreeGrafter"/>
</dbReference>
<dbReference type="EMBL" id="VAHF01000003">
    <property type="protein sequence ID" value="TXG65478.1"/>
    <property type="molecule type" value="Genomic_DNA"/>
</dbReference>
<evidence type="ECO:0000256" key="2">
    <source>
        <dbReference type="SAM" id="Phobius"/>
    </source>
</evidence>
<keyword evidence="2" id="KW-0812">Transmembrane</keyword>
<evidence type="ECO:0000256" key="1">
    <source>
        <dbReference type="SAM" id="MobiDB-lite"/>
    </source>
</evidence>
<organism evidence="3 4">
    <name type="scientific">Acer yangbiense</name>
    <dbReference type="NCBI Taxonomy" id="1000413"/>
    <lineage>
        <taxon>Eukaryota</taxon>
        <taxon>Viridiplantae</taxon>
        <taxon>Streptophyta</taxon>
        <taxon>Embryophyta</taxon>
        <taxon>Tracheophyta</taxon>
        <taxon>Spermatophyta</taxon>
        <taxon>Magnoliopsida</taxon>
        <taxon>eudicotyledons</taxon>
        <taxon>Gunneridae</taxon>
        <taxon>Pentapetalae</taxon>
        <taxon>rosids</taxon>
        <taxon>malvids</taxon>
        <taxon>Sapindales</taxon>
        <taxon>Sapindaceae</taxon>
        <taxon>Hippocastanoideae</taxon>
        <taxon>Acereae</taxon>
        <taxon>Acer</taxon>
    </lineage>
</organism>
<evidence type="ECO:0000313" key="3">
    <source>
        <dbReference type="EMBL" id="TXG65478.1"/>
    </source>
</evidence>
<dbReference type="PANTHER" id="PTHR21689:SF5">
    <property type="entry name" value="PROTEIN ALWAYS EARLY 1-RELATED"/>
    <property type="match status" value="1"/>
</dbReference>
<feature type="transmembrane region" description="Helical" evidence="2">
    <location>
        <begin position="38"/>
        <end position="58"/>
    </location>
</feature>
<dbReference type="GO" id="GO:0006351">
    <property type="term" value="P:DNA-templated transcription"/>
    <property type="evidence" value="ECO:0007669"/>
    <property type="project" value="InterPro"/>
</dbReference>
<keyword evidence="2" id="KW-0472">Membrane</keyword>
<feature type="compositionally biased region" description="Basic and acidic residues" evidence="1">
    <location>
        <begin position="13"/>
        <end position="22"/>
    </location>
</feature>
<sequence length="117" mass="12929">MTSDSRVPAIRSPEQDGTDKNEAQIPSELITSCVSTMLMIQALGIFIFNAMLLIIFSVNLQTCTERQYPPSDVAQIIDSAVSSLHPCCPQNLPIYREIEMCMGRIKTQILALIPTSI</sequence>
<protein>
    <submittedName>
        <fullName evidence="3">Uncharacterized protein</fullName>
    </submittedName>
</protein>
<dbReference type="PANTHER" id="PTHR21689">
    <property type="entry name" value="LIN-9"/>
    <property type="match status" value="1"/>
</dbReference>
<keyword evidence="4" id="KW-1185">Reference proteome</keyword>
<dbReference type="InterPro" id="IPR010561">
    <property type="entry name" value="LIN-9/ALY1"/>
</dbReference>
<dbReference type="GO" id="GO:0003677">
    <property type="term" value="F:DNA binding"/>
    <property type="evidence" value="ECO:0007669"/>
    <property type="project" value="TreeGrafter"/>
</dbReference>
<dbReference type="GO" id="GO:0051726">
    <property type="term" value="P:regulation of cell cycle"/>
    <property type="evidence" value="ECO:0007669"/>
    <property type="project" value="TreeGrafter"/>
</dbReference>
<dbReference type="GO" id="GO:0017053">
    <property type="term" value="C:transcription repressor complex"/>
    <property type="evidence" value="ECO:0007669"/>
    <property type="project" value="InterPro"/>
</dbReference>